<dbReference type="GeneID" id="102973778"/>
<proteinExistence type="predicted"/>
<evidence type="ECO:0000313" key="3">
    <source>
        <dbReference type="RefSeq" id="XP_054935279.1"/>
    </source>
</evidence>
<keyword evidence="2" id="KW-1185">Reference proteome</keyword>
<protein>
    <submittedName>
        <fullName evidence="3">Trafficking protein particle complex subunit 6A isoform X10</fullName>
    </submittedName>
</protein>
<dbReference type="Proteomes" id="UP000248484">
    <property type="component" value="Chromosome 17"/>
</dbReference>
<evidence type="ECO:0000256" key="1">
    <source>
        <dbReference type="SAM" id="MobiDB-lite"/>
    </source>
</evidence>
<organism evidence="2 3">
    <name type="scientific">Physeter macrocephalus</name>
    <name type="common">Sperm whale</name>
    <name type="synonym">Physeter catodon</name>
    <dbReference type="NCBI Taxonomy" id="9755"/>
    <lineage>
        <taxon>Eukaryota</taxon>
        <taxon>Metazoa</taxon>
        <taxon>Chordata</taxon>
        <taxon>Craniata</taxon>
        <taxon>Vertebrata</taxon>
        <taxon>Euteleostomi</taxon>
        <taxon>Mammalia</taxon>
        <taxon>Eutheria</taxon>
        <taxon>Laurasiatheria</taxon>
        <taxon>Artiodactyla</taxon>
        <taxon>Whippomorpha</taxon>
        <taxon>Cetacea</taxon>
        <taxon>Odontoceti</taxon>
        <taxon>Physeteridae</taxon>
        <taxon>Physeter</taxon>
    </lineage>
</organism>
<reference evidence="3" key="1">
    <citation type="submission" date="2025-08" db="UniProtKB">
        <authorList>
            <consortium name="RefSeq"/>
        </authorList>
    </citation>
    <scope>IDENTIFICATION</scope>
    <source>
        <tissue evidence="3">Muscle</tissue>
    </source>
</reference>
<dbReference type="AlphaFoldDB" id="A0A9W2W7T5"/>
<feature type="region of interest" description="Disordered" evidence="1">
    <location>
        <begin position="86"/>
        <end position="158"/>
    </location>
</feature>
<accession>A0A9W2W7T5</accession>
<dbReference type="RefSeq" id="XP_054935279.1">
    <property type="nucleotide sequence ID" value="XM_055079304.1"/>
</dbReference>
<sequence>MADAALFEFLHTEMVAELWAQDPDPGPGIPNIMSLQALPARPALLCWKKAESARQCHQQEAVSFPRPGSRRRSTEWRDRACISCSPAEQRASTRAASAPTSLRLGASPQRASALATSLGQGQLGGVGPAAHPPATCRSQSCSGPKDSPAAEGASGSRDRTPLCLVSRCEIQPTLRGC</sequence>
<evidence type="ECO:0000313" key="2">
    <source>
        <dbReference type="Proteomes" id="UP000248484"/>
    </source>
</evidence>
<dbReference type="CTD" id="79090"/>
<gene>
    <name evidence="3" type="primary">TRAPPC6A</name>
</gene>
<name>A0A9W2W7T5_PHYMC</name>
<feature type="compositionally biased region" description="Low complexity" evidence="1">
    <location>
        <begin position="90"/>
        <end position="101"/>
    </location>
</feature>